<proteinExistence type="predicted"/>
<feature type="chain" id="PRO_5020290594" evidence="2">
    <location>
        <begin position="24"/>
        <end position="449"/>
    </location>
</feature>
<keyword evidence="1" id="KW-1133">Transmembrane helix</keyword>
<dbReference type="AlphaFoldDB" id="A0A4R4RH07"/>
<feature type="signal peptide" evidence="2">
    <location>
        <begin position="1"/>
        <end position="23"/>
    </location>
</feature>
<gene>
    <name evidence="3" type="ORF">E1212_20295</name>
</gene>
<name>A0A4R4RH07_9ACTN</name>
<feature type="transmembrane region" description="Helical" evidence="1">
    <location>
        <begin position="242"/>
        <end position="262"/>
    </location>
</feature>
<accession>A0A4R4RH07</accession>
<dbReference type="Gene3D" id="2.60.120.200">
    <property type="match status" value="1"/>
</dbReference>
<organism evidence="3 4">
    <name type="scientific">Jiangella ureilytica</name>
    <dbReference type="NCBI Taxonomy" id="2530374"/>
    <lineage>
        <taxon>Bacteria</taxon>
        <taxon>Bacillati</taxon>
        <taxon>Actinomycetota</taxon>
        <taxon>Actinomycetes</taxon>
        <taxon>Jiangellales</taxon>
        <taxon>Jiangellaceae</taxon>
        <taxon>Jiangella</taxon>
    </lineage>
</organism>
<feature type="transmembrane region" description="Helical" evidence="1">
    <location>
        <begin position="335"/>
        <end position="359"/>
    </location>
</feature>
<keyword evidence="4" id="KW-1185">Reference proteome</keyword>
<dbReference type="OrthoDB" id="185815at2"/>
<evidence type="ECO:0000313" key="4">
    <source>
        <dbReference type="Proteomes" id="UP000295621"/>
    </source>
</evidence>
<keyword evidence="2" id="KW-0732">Signal</keyword>
<evidence type="ECO:0000256" key="2">
    <source>
        <dbReference type="SAM" id="SignalP"/>
    </source>
</evidence>
<dbReference type="Proteomes" id="UP000295621">
    <property type="component" value="Unassembled WGS sequence"/>
</dbReference>
<keyword evidence="1" id="KW-0472">Membrane</keyword>
<reference evidence="3 4" key="1">
    <citation type="submission" date="2019-02" db="EMBL/GenBank/DDBJ databases">
        <title>Draft genome sequences of novel Actinobacteria.</title>
        <authorList>
            <person name="Sahin N."/>
            <person name="Ay H."/>
            <person name="Saygin H."/>
        </authorList>
    </citation>
    <scope>NUCLEOTIDE SEQUENCE [LARGE SCALE GENOMIC DNA]</scope>
    <source>
        <strain evidence="3 4">KC603</strain>
    </source>
</reference>
<evidence type="ECO:0000256" key="1">
    <source>
        <dbReference type="SAM" id="Phobius"/>
    </source>
</evidence>
<dbReference type="EMBL" id="SMKL01000051">
    <property type="protein sequence ID" value="TDC48738.1"/>
    <property type="molecule type" value="Genomic_DNA"/>
</dbReference>
<protein>
    <submittedName>
        <fullName evidence="3">ABC transporter permease</fullName>
    </submittedName>
</protein>
<evidence type="ECO:0000313" key="3">
    <source>
        <dbReference type="EMBL" id="TDC48738.1"/>
    </source>
</evidence>
<comment type="caution">
    <text evidence="3">The sequence shown here is derived from an EMBL/GenBank/DDBJ whole genome shotgun (WGS) entry which is preliminary data.</text>
</comment>
<feature type="transmembrane region" description="Helical" evidence="1">
    <location>
        <begin position="366"/>
        <end position="384"/>
    </location>
</feature>
<feature type="transmembrane region" description="Helical" evidence="1">
    <location>
        <begin position="423"/>
        <end position="441"/>
    </location>
</feature>
<keyword evidence="1" id="KW-0812">Transmembrane</keyword>
<feature type="transmembrane region" description="Helical" evidence="1">
    <location>
        <begin position="289"/>
        <end position="315"/>
    </location>
</feature>
<sequence length="449" mass="45364">MVAAVVVTVLVSLLAASGSGTDANDVPDLVTGPDGGLVADAFQFVHGPMTGDGSVTVRVTGQDASHDDAMAGLMIKDGTTPGSVYAALMVTPADGVRLRAMFDADVAGRDGVAPRWLRLVRSGTEVTGYESADGIDWAEVGTVDVPGLPETAELGVFVASPPDVRVERQAGSTSVGEVETIGRATFADLAVDADDAVAPERWSGTDVGRTGTGAVTIAGGVLTVTGSGDIGPDPPDDDPVQIGLFGAVVGLMVVIAVAVLFATSEYGRAMIRTTFAVTPRRGQVLAAKAIVIGGVTFVAGLVAAVTAVLLTRPLLRDAGFGPPAFPESSLFDGPVLRAVVGTAAMLAVVAVLALAAGILTRHSAGAITGVVLLVVLPILVASALPPGAAEWIMRLTPAGALAIQRTKDPTAGLVEPWAMVGPWAGFGMLCLYATVAMALAARSLRGRDT</sequence>